<evidence type="ECO:0000313" key="1">
    <source>
        <dbReference type="EMBL" id="MBC2961322.1"/>
    </source>
</evidence>
<protein>
    <submittedName>
        <fullName evidence="1">Uncharacterized protein</fullName>
    </submittedName>
</protein>
<evidence type="ECO:0000313" key="2">
    <source>
        <dbReference type="Proteomes" id="UP000604001"/>
    </source>
</evidence>
<organism evidence="1 2">
    <name type="scientific">Nocardioides deserti</name>
    <dbReference type="NCBI Taxonomy" id="1588644"/>
    <lineage>
        <taxon>Bacteria</taxon>
        <taxon>Bacillati</taxon>
        <taxon>Actinomycetota</taxon>
        <taxon>Actinomycetes</taxon>
        <taxon>Propionibacteriales</taxon>
        <taxon>Nocardioidaceae</taxon>
        <taxon>Nocardioides</taxon>
    </lineage>
</organism>
<dbReference type="Proteomes" id="UP000604001">
    <property type="component" value="Unassembled WGS sequence"/>
</dbReference>
<reference evidence="1 2" key="1">
    <citation type="submission" date="2020-08" db="EMBL/GenBank/DDBJ databases">
        <title>novel species in genus Nocardioides.</title>
        <authorList>
            <person name="Zhang G."/>
        </authorList>
    </citation>
    <scope>NUCLEOTIDE SEQUENCE [LARGE SCALE GENOMIC DNA]</scope>
    <source>
        <strain evidence="1 2">SC8A-24</strain>
    </source>
</reference>
<comment type="caution">
    <text evidence="1">The sequence shown here is derived from an EMBL/GenBank/DDBJ whole genome shotgun (WGS) entry which is preliminary data.</text>
</comment>
<name>A0ABR6UA50_9ACTN</name>
<sequence length="55" mass="6556">MTDLKKLREELDRTYDYQLKAEDAVLAQRRRTKELEAVYNEERASNNALPHHLRG</sequence>
<dbReference type="EMBL" id="JACMYC010000007">
    <property type="protein sequence ID" value="MBC2961322.1"/>
    <property type="molecule type" value="Genomic_DNA"/>
</dbReference>
<gene>
    <name evidence="1" type="ORF">H7344_13535</name>
</gene>
<dbReference type="RefSeq" id="WP_186346536.1">
    <property type="nucleotide sequence ID" value="NZ_BMMR01000001.1"/>
</dbReference>
<accession>A0ABR6UA50</accession>
<keyword evidence="2" id="KW-1185">Reference proteome</keyword>
<proteinExistence type="predicted"/>